<dbReference type="PANTHER" id="PTHR11008:SF9">
    <property type="entry name" value="PROTEIN TAKEOUT-LIKE PROTEIN"/>
    <property type="match status" value="1"/>
</dbReference>
<dbReference type="AlphaFoldDB" id="A0AAW2HZG5"/>
<dbReference type="Pfam" id="PF06585">
    <property type="entry name" value="JHBP"/>
    <property type="match status" value="1"/>
</dbReference>
<protein>
    <submittedName>
        <fullName evidence="2">Uncharacterized protein</fullName>
    </submittedName>
</protein>
<organism evidence="2">
    <name type="scientific">Menopon gallinae</name>
    <name type="common">poultry shaft louse</name>
    <dbReference type="NCBI Taxonomy" id="328185"/>
    <lineage>
        <taxon>Eukaryota</taxon>
        <taxon>Metazoa</taxon>
        <taxon>Ecdysozoa</taxon>
        <taxon>Arthropoda</taxon>
        <taxon>Hexapoda</taxon>
        <taxon>Insecta</taxon>
        <taxon>Pterygota</taxon>
        <taxon>Neoptera</taxon>
        <taxon>Paraneoptera</taxon>
        <taxon>Psocodea</taxon>
        <taxon>Troctomorpha</taxon>
        <taxon>Phthiraptera</taxon>
        <taxon>Amblycera</taxon>
        <taxon>Menoponidae</taxon>
        <taxon>Menopon</taxon>
    </lineage>
</organism>
<feature type="chain" id="PRO_5044477029" evidence="1">
    <location>
        <begin position="21"/>
        <end position="229"/>
    </location>
</feature>
<proteinExistence type="predicted"/>
<reference evidence="2" key="1">
    <citation type="journal article" date="2024" name="Gigascience">
        <title>Chromosome-level genome of the poultry shaft louse Menopon gallinae provides insight into the host-switching and adaptive evolution of parasitic lice.</title>
        <authorList>
            <person name="Xu Y."/>
            <person name="Ma L."/>
            <person name="Liu S."/>
            <person name="Liang Y."/>
            <person name="Liu Q."/>
            <person name="He Z."/>
            <person name="Tian L."/>
            <person name="Duan Y."/>
            <person name="Cai W."/>
            <person name="Li H."/>
            <person name="Song F."/>
        </authorList>
    </citation>
    <scope>NUCLEOTIDE SEQUENCE</scope>
    <source>
        <strain evidence="2">Cailab_2023a</strain>
    </source>
</reference>
<sequence length="229" mass="25266">MKAFAVSAFALVLFAATCSAASIDNRGLLDGALKNALEGLRPKVKDLAINDTSINIDKPELQVNATIKNGLVEGLDKFVTRRLTTTLLPLRLTNLTLTWDKVKITGVYDLFACLNFPTLPDVTKIFGAGKFKIQFHGIFFTIAADFVFENGHFKIPKNGLHGCDVSLKESKVELDNLLGGGEKGDILNKYISFFIPEFINDHKQTIFDVAREPIIEMINDYLAGNSNKL</sequence>
<name>A0AAW2HZG5_9NEOP</name>
<keyword evidence="1" id="KW-0732">Signal</keyword>
<accession>A0AAW2HZG5</accession>
<dbReference type="InterPro" id="IPR010562">
    <property type="entry name" value="Haemolymph_juvenile_hormone-bd"/>
</dbReference>
<dbReference type="PANTHER" id="PTHR11008">
    <property type="entry name" value="PROTEIN TAKEOUT-LIKE PROTEIN"/>
    <property type="match status" value="1"/>
</dbReference>
<dbReference type="EMBL" id="JARGDH010000002">
    <property type="protein sequence ID" value="KAL0274993.1"/>
    <property type="molecule type" value="Genomic_DNA"/>
</dbReference>
<dbReference type="EMBL" id="JARGDH010000002">
    <property type="protein sequence ID" value="KAL0274992.1"/>
    <property type="molecule type" value="Genomic_DNA"/>
</dbReference>
<gene>
    <name evidence="2" type="ORF">PYX00_002988</name>
</gene>
<evidence type="ECO:0000313" key="2">
    <source>
        <dbReference type="EMBL" id="KAL0274991.1"/>
    </source>
</evidence>
<dbReference type="Gene3D" id="3.15.10.30">
    <property type="entry name" value="Haemolymph juvenile hormone binding protein"/>
    <property type="match status" value="1"/>
</dbReference>
<evidence type="ECO:0000256" key="1">
    <source>
        <dbReference type="SAM" id="SignalP"/>
    </source>
</evidence>
<comment type="caution">
    <text evidence="2">The sequence shown here is derived from an EMBL/GenBank/DDBJ whole genome shotgun (WGS) entry which is preliminary data.</text>
</comment>
<dbReference type="InterPro" id="IPR038606">
    <property type="entry name" value="To_sf"/>
</dbReference>
<dbReference type="EMBL" id="JARGDH010000002">
    <property type="protein sequence ID" value="KAL0274991.1"/>
    <property type="molecule type" value="Genomic_DNA"/>
</dbReference>
<feature type="signal peptide" evidence="1">
    <location>
        <begin position="1"/>
        <end position="20"/>
    </location>
</feature>